<reference evidence="1 2" key="1">
    <citation type="journal article" date="2018" name="Front. Plant Sci.">
        <title>Red Clover (Trifolium pratense) and Zigzag Clover (T. medium) - A Picture of Genomic Similarities and Differences.</title>
        <authorList>
            <person name="Dluhosova J."/>
            <person name="Istvanek J."/>
            <person name="Nedelnik J."/>
            <person name="Repkova J."/>
        </authorList>
    </citation>
    <scope>NUCLEOTIDE SEQUENCE [LARGE SCALE GENOMIC DNA]</scope>
    <source>
        <strain evidence="2">cv. 10/8</strain>
        <tissue evidence="1">Leaf</tissue>
    </source>
</reference>
<keyword evidence="2" id="KW-1185">Reference proteome</keyword>
<accession>A0A392VQT7</accession>
<sequence length="52" mass="6019">PIQMERFTFLEYRIRYGAADSDTDKREKHKERELVELTCNGGSMRKAVTAAV</sequence>
<dbReference type="Proteomes" id="UP000265520">
    <property type="component" value="Unassembled WGS sequence"/>
</dbReference>
<organism evidence="1 2">
    <name type="scientific">Trifolium medium</name>
    <dbReference type="NCBI Taxonomy" id="97028"/>
    <lineage>
        <taxon>Eukaryota</taxon>
        <taxon>Viridiplantae</taxon>
        <taxon>Streptophyta</taxon>
        <taxon>Embryophyta</taxon>
        <taxon>Tracheophyta</taxon>
        <taxon>Spermatophyta</taxon>
        <taxon>Magnoliopsida</taxon>
        <taxon>eudicotyledons</taxon>
        <taxon>Gunneridae</taxon>
        <taxon>Pentapetalae</taxon>
        <taxon>rosids</taxon>
        <taxon>fabids</taxon>
        <taxon>Fabales</taxon>
        <taxon>Fabaceae</taxon>
        <taxon>Papilionoideae</taxon>
        <taxon>50 kb inversion clade</taxon>
        <taxon>NPAAA clade</taxon>
        <taxon>Hologalegina</taxon>
        <taxon>IRL clade</taxon>
        <taxon>Trifolieae</taxon>
        <taxon>Trifolium</taxon>
    </lineage>
</organism>
<evidence type="ECO:0000313" key="2">
    <source>
        <dbReference type="Proteomes" id="UP000265520"/>
    </source>
</evidence>
<proteinExistence type="predicted"/>
<dbReference type="EMBL" id="LXQA011239424">
    <property type="protein sequence ID" value="MCI90257.1"/>
    <property type="molecule type" value="Genomic_DNA"/>
</dbReference>
<dbReference type="AlphaFoldDB" id="A0A392VQT7"/>
<feature type="non-terminal residue" evidence="1">
    <location>
        <position position="1"/>
    </location>
</feature>
<evidence type="ECO:0000313" key="1">
    <source>
        <dbReference type="EMBL" id="MCI90257.1"/>
    </source>
</evidence>
<name>A0A392VQT7_9FABA</name>
<protein>
    <submittedName>
        <fullName evidence="1">Uncharacterized protein</fullName>
    </submittedName>
</protein>
<comment type="caution">
    <text evidence="1">The sequence shown here is derived from an EMBL/GenBank/DDBJ whole genome shotgun (WGS) entry which is preliminary data.</text>
</comment>